<protein>
    <submittedName>
        <fullName evidence="1">Uncharacterized protein</fullName>
    </submittedName>
</protein>
<reference evidence="1 2" key="1">
    <citation type="submission" date="2022-04" db="EMBL/GenBank/DDBJ databases">
        <title>Genome diversity in the genus Frankia.</title>
        <authorList>
            <person name="Carlos-Shanley C."/>
            <person name="Hahn D."/>
        </authorList>
    </citation>
    <scope>NUCLEOTIDE SEQUENCE [LARGE SCALE GENOMIC DNA]</scope>
    <source>
        <strain evidence="1 2">Ag45/Mut15</strain>
    </source>
</reference>
<keyword evidence="2" id="KW-1185">Reference proteome</keyword>
<evidence type="ECO:0000313" key="1">
    <source>
        <dbReference type="EMBL" id="MCK9874679.1"/>
    </source>
</evidence>
<dbReference type="Proteomes" id="UP001201873">
    <property type="component" value="Unassembled WGS sequence"/>
</dbReference>
<name>A0ABT0JT15_9ACTN</name>
<evidence type="ECO:0000313" key="2">
    <source>
        <dbReference type="Proteomes" id="UP001201873"/>
    </source>
</evidence>
<gene>
    <name evidence="1" type="ORF">MXD59_02585</name>
</gene>
<comment type="caution">
    <text evidence="1">The sequence shown here is derived from an EMBL/GenBank/DDBJ whole genome shotgun (WGS) entry which is preliminary data.</text>
</comment>
<dbReference type="RefSeq" id="WP_248823298.1">
    <property type="nucleotide sequence ID" value="NZ_JALKFT010000002.1"/>
</dbReference>
<sequence>MFGGCRPRSGGGGGVGGHFCQIGNLVEVHHRNLDHHVYLLSFVIEVDGELGDLVEASLQRFRRLVELEV</sequence>
<organism evidence="1 2">
    <name type="scientific">Frankia umida</name>
    <dbReference type="NCBI Taxonomy" id="573489"/>
    <lineage>
        <taxon>Bacteria</taxon>
        <taxon>Bacillati</taxon>
        <taxon>Actinomycetota</taxon>
        <taxon>Actinomycetes</taxon>
        <taxon>Frankiales</taxon>
        <taxon>Frankiaceae</taxon>
        <taxon>Frankia</taxon>
    </lineage>
</organism>
<accession>A0ABT0JT15</accession>
<proteinExistence type="predicted"/>
<dbReference type="EMBL" id="JALKFT010000002">
    <property type="protein sequence ID" value="MCK9874679.1"/>
    <property type="molecule type" value="Genomic_DNA"/>
</dbReference>